<dbReference type="PANTHER" id="PTHR12080">
    <property type="entry name" value="SIGNALING LYMPHOCYTIC ACTIVATION MOLECULE"/>
    <property type="match status" value="1"/>
</dbReference>
<dbReference type="InterPro" id="IPR036179">
    <property type="entry name" value="Ig-like_dom_sf"/>
</dbReference>
<comment type="subcellular location">
    <subcellularLocation>
        <location evidence="1">Membrane</location>
    </subcellularLocation>
</comment>
<dbReference type="GO" id="GO:0007605">
    <property type="term" value="P:sensory perception of sound"/>
    <property type="evidence" value="ECO:0007669"/>
    <property type="project" value="InterPro"/>
</dbReference>
<protein>
    <recommendedName>
        <fullName evidence="6">Immunoglobulin domain-containing protein</fullName>
    </recommendedName>
</protein>
<dbReference type="InterPro" id="IPR028224">
    <property type="entry name" value="Otospiralin"/>
</dbReference>
<gene>
    <name evidence="7" type="ORF">AAFF_G00118760</name>
</gene>
<evidence type="ECO:0000313" key="8">
    <source>
        <dbReference type="Proteomes" id="UP001221898"/>
    </source>
</evidence>
<name>A0AAD7WBA9_9TELE</name>
<feature type="transmembrane region" description="Helical" evidence="5">
    <location>
        <begin position="435"/>
        <end position="455"/>
    </location>
</feature>
<evidence type="ECO:0000256" key="2">
    <source>
        <dbReference type="ARBA" id="ARBA00022729"/>
    </source>
</evidence>
<dbReference type="Proteomes" id="UP001221898">
    <property type="component" value="Unassembled WGS sequence"/>
</dbReference>
<evidence type="ECO:0000313" key="7">
    <source>
        <dbReference type="EMBL" id="KAJ8389639.1"/>
    </source>
</evidence>
<organism evidence="7 8">
    <name type="scientific">Aldrovandia affinis</name>
    <dbReference type="NCBI Taxonomy" id="143900"/>
    <lineage>
        <taxon>Eukaryota</taxon>
        <taxon>Metazoa</taxon>
        <taxon>Chordata</taxon>
        <taxon>Craniata</taxon>
        <taxon>Vertebrata</taxon>
        <taxon>Euteleostomi</taxon>
        <taxon>Actinopterygii</taxon>
        <taxon>Neopterygii</taxon>
        <taxon>Teleostei</taxon>
        <taxon>Notacanthiformes</taxon>
        <taxon>Halosauridae</taxon>
        <taxon>Aldrovandia</taxon>
    </lineage>
</organism>
<dbReference type="AlphaFoldDB" id="A0AAD7WBA9"/>
<feature type="transmembrane region" description="Helical" evidence="5">
    <location>
        <begin position="660"/>
        <end position="677"/>
    </location>
</feature>
<comment type="caution">
    <text evidence="7">The sequence shown here is derived from an EMBL/GenBank/DDBJ whole genome shotgun (WGS) entry which is preliminary data.</text>
</comment>
<dbReference type="SUPFAM" id="SSF48726">
    <property type="entry name" value="Immunoglobulin"/>
    <property type="match status" value="4"/>
</dbReference>
<keyword evidence="2" id="KW-0732">Signal</keyword>
<feature type="domain" description="Immunoglobulin" evidence="6">
    <location>
        <begin position="465"/>
        <end position="562"/>
    </location>
</feature>
<feature type="domain" description="Immunoglobulin" evidence="6">
    <location>
        <begin position="567"/>
        <end position="647"/>
    </location>
</feature>
<dbReference type="Gene3D" id="2.60.40.10">
    <property type="entry name" value="Immunoglobulins"/>
    <property type="match status" value="4"/>
</dbReference>
<dbReference type="InterPro" id="IPR015631">
    <property type="entry name" value="CD2/SLAM_rcpt"/>
</dbReference>
<dbReference type="InterPro" id="IPR013783">
    <property type="entry name" value="Ig-like_fold"/>
</dbReference>
<keyword evidence="3 5" id="KW-0472">Membrane</keyword>
<dbReference type="SMART" id="SM00409">
    <property type="entry name" value="IG"/>
    <property type="match status" value="3"/>
</dbReference>
<feature type="transmembrane region" description="Helical" evidence="5">
    <location>
        <begin position="755"/>
        <end position="772"/>
    </location>
</feature>
<dbReference type="GO" id="GO:0016020">
    <property type="term" value="C:membrane"/>
    <property type="evidence" value="ECO:0007669"/>
    <property type="project" value="UniProtKB-SubCell"/>
</dbReference>
<evidence type="ECO:0000256" key="1">
    <source>
        <dbReference type="ARBA" id="ARBA00004370"/>
    </source>
</evidence>
<evidence type="ECO:0000256" key="5">
    <source>
        <dbReference type="SAM" id="Phobius"/>
    </source>
</evidence>
<evidence type="ECO:0000256" key="4">
    <source>
        <dbReference type="ARBA" id="ARBA00023180"/>
    </source>
</evidence>
<accession>A0AAD7WBA9</accession>
<evidence type="ECO:0000256" key="3">
    <source>
        <dbReference type="ARBA" id="ARBA00023136"/>
    </source>
</evidence>
<keyword evidence="8" id="KW-1185">Reference proteome</keyword>
<evidence type="ECO:0000259" key="6">
    <source>
        <dbReference type="SMART" id="SM00409"/>
    </source>
</evidence>
<keyword evidence="5" id="KW-1133">Transmembrane helix</keyword>
<dbReference type="PANTHER" id="PTHR12080:SF48">
    <property type="entry name" value="IMMUNOGLOBULIN SUBTYPE DOMAIN-CONTAINING PROTEIN"/>
    <property type="match status" value="1"/>
</dbReference>
<reference evidence="7" key="1">
    <citation type="journal article" date="2023" name="Science">
        <title>Genome structures resolve the early diversification of teleost fishes.</title>
        <authorList>
            <person name="Parey E."/>
            <person name="Louis A."/>
            <person name="Montfort J."/>
            <person name="Bouchez O."/>
            <person name="Roques C."/>
            <person name="Iampietro C."/>
            <person name="Lluch J."/>
            <person name="Castinel A."/>
            <person name="Donnadieu C."/>
            <person name="Desvignes T."/>
            <person name="Floi Bucao C."/>
            <person name="Jouanno E."/>
            <person name="Wen M."/>
            <person name="Mejri S."/>
            <person name="Dirks R."/>
            <person name="Jansen H."/>
            <person name="Henkel C."/>
            <person name="Chen W.J."/>
            <person name="Zahm M."/>
            <person name="Cabau C."/>
            <person name="Klopp C."/>
            <person name="Thompson A.W."/>
            <person name="Robinson-Rechavi M."/>
            <person name="Braasch I."/>
            <person name="Lecointre G."/>
            <person name="Bobe J."/>
            <person name="Postlethwait J.H."/>
            <person name="Berthelot C."/>
            <person name="Roest Crollius H."/>
            <person name="Guiguen Y."/>
        </authorList>
    </citation>
    <scope>NUCLEOTIDE SEQUENCE</scope>
    <source>
        <strain evidence="7">NC1722</strain>
    </source>
</reference>
<proteinExistence type="predicted"/>
<feature type="transmembrane region" description="Helical" evidence="5">
    <location>
        <begin position="335"/>
        <end position="357"/>
    </location>
</feature>
<feature type="domain" description="Immunoglobulin" evidence="6">
    <location>
        <begin position="143"/>
        <end position="240"/>
    </location>
</feature>
<dbReference type="Pfam" id="PF15182">
    <property type="entry name" value="OTOS"/>
    <property type="match status" value="1"/>
</dbReference>
<keyword evidence="5" id="KW-0812">Transmembrane</keyword>
<dbReference type="InterPro" id="IPR003599">
    <property type="entry name" value="Ig_sub"/>
</dbReference>
<keyword evidence="4" id="KW-0325">Glycoprotein</keyword>
<dbReference type="EMBL" id="JAINUG010000180">
    <property type="protein sequence ID" value="KAJ8389639.1"/>
    <property type="molecule type" value="Genomic_DNA"/>
</dbReference>
<sequence>MRSLSLPRNRANRLDHLVPHDPKQHLQRPLYVSNTAELLRNACVCFSTPLHNSSSIHTGPRLRLQQRLILLPIQGKDKTPMERVTHREAGLGDLTRTFSPLLRMSDQGEHLKTSRCVYAVNIVLHLMVCWFGRTEGIAVAAAGYTTNVTVGQSVLFPVSPEENSSKVSLLFNSNTIGSLSTRTKLFQPHGLYKDRIKMQENGSIYLNNVQLSDSGLYKVTTDYMTQNKPSQFSRFHLQVFECVSKPNITADCWRNNISLSCSSIRGSEVTYSWETLPPGGNGSCVHLGQTMEIYPLPPSEPTTYTCTAQNPASRATSDPIDLGVCSTPPAPQQGVPWLSILCAALSALFLIGAILFFTMRKKRGQYNSETIQAETERPFTEEEPSAVPSIDPVTESSKYILTDVVEEGVKHSVISSTADNGKTARMASLQCKQSNIIIASILPVLALITVCRFGRTEGIAVAAAGSTTNVTVGQSVLFPVSPEENSSKVSLLFNFDTIGSLSTRTNLFQPHGLYKDRIEMQEDGSIYLYNVQLSDSGLYKVTTDYMTQNKPSQFSGFHLQVFECVSKPNITAECRKNNISLSCSSNRGSEVTYSWETLPPGGNGSCVHLGQTMEIYLLPPSESTTYTCTAQNPASRATSDPIDLGVCSMPPALPQGHRRWILVLLAVFLAGTSICLVKKMRSNGTNHLASHEAKLIYISKDRLSQNTPPEGVPETSTIIYSSAGRRLAHKDPFSSACKIRYISPLQGSEAGRMKLLVIFGMVFGCIFLSRFSNARVIPEGVPYDEPPNVPYWPYSTTDFWTYVEYFRSIGAYHHINDMARAFFAHQHLGDTLGYEVAEGHEH</sequence>